<dbReference type="Proteomes" id="UP001264519">
    <property type="component" value="Unassembled WGS sequence"/>
</dbReference>
<protein>
    <submittedName>
        <fullName evidence="1">Uncharacterized protein</fullName>
    </submittedName>
</protein>
<gene>
    <name evidence="1" type="ORF">QC818_04980</name>
</gene>
<proteinExistence type="predicted"/>
<evidence type="ECO:0000313" key="1">
    <source>
        <dbReference type="EMBL" id="MDR5866140.1"/>
    </source>
</evidence>
<sequence length="42" mass="4898">MSQTRAYAAFAADRPLIPYPFERMDRGDVRYRFVIDMASLKA</sequence>
<dbReference type="RefSeq" id="WP_309651745.1">
    <property type="nucleotide sequence ID" value="NZ_JARWAK010000003.1"/>
</dbReference>
<reference evidence="1 2" key="1">
    <citation type="submission" date="2023-04" db="EMBL/GenBank/DDBJ databases">
        <title>A long-awaited taxogenomic arrangement of the family Halomonadaceae.</title>
        <authorList>
            <person name="De La Haba R."/>
            <person name="Chuvochina M."/>
            <person name="Wittouck S."/>
            <person name="Arahal D.R."/>
            <person name="Sanchez-Porro C."/>
            <person name="Hugenholtz P."/>
            <person name="Ventosa A."/>
        </authorList>
    </citation>
    <scope>NUCLEOTIDE SEQUENCE [LARGE SCALE GENOMIC DNA]</scope>
    <source>
        <strain evidence="1 2">DSM 23530</strain>
    </source>
</reference>
<accession>A0ABU1FZM9</accession>
<comment type="caution">
    <text evidence="1">The sequence shown here is derived from an EMBL/GenBank/DDBJ whole genome shotgun (WGS) entry which is preliminary data.</text>
</comment>
<dbReference type="EMBL" id="JARWAK010000003">
    <property type="protein sequence ID" value="MDR5866140.1"/>
    <property type="molecule type" value="Genomic_DNA"/>
</dbReference>
<name>A0ABU1FZM9_9GAMM</name>
<evidence type="ECO:0000313" key="2">
    <source>
        <dbReference type="Proteomes" id="UP001264519"/>
    </source>
</evidence>
<keyword evidence="2" id="KW-1185">Reference proteome</keyword>
<organism evidence="1 2">
    <name type="scientific">Halomonas koreensis</name>
    <dbReference type="NCBI Taxonomy" id="245385"/>
    <lineage>
        <taxon>Bacteria</taxon>
        <taxon>Pseudomonadati</taxon>
        <taxon>Pseudomonadota</taxon>
        <taxon>Gammaproteobacteria</taxon>
        <taxon>Oceanospirillales</taxon>
        <taxon>Halomonadaceae</taxon>
        <taxon>Halomonas</taxon>
    </lineage>
</organism>